<evidence type="ECO:0000313" key="2">
    <source>
        <dbReference type="Proteomes" id="UP000253961"/>
    </source>
</evidence>
<sequence>MNANELLNELRKFVLIKSGLRNIDPAHCKVISEYVFQETKNYVSETTIKRFFGFANTLHKFSLFTLNSLSQYIGYADWSAFCKERENHIPPSQSIWQTLKLKGHVITDVSLIATKNNSGVPFNHTANRNFFYPDFDYFLRNDYQFTTVSAQPGQGKSILLAHMVEHFFYSDHALYKNDIVLLINPTSINTVIQHGLTLKEWFAQEFKFESINELISFFKKNPDKREGRFVLIVDGVDEFLSKTSFFKIFINFLYSIEENNFFKIVFGLRTNIWINLQPIISSSAFLTKNWYNGLFYDIDILSNVPPLNTEEILHTLSRIEEKSITQNDVIPPLLKQFKTPFWLQIYAKLKDDNFSLELSDPLLCYELINYFLEKKIFLAKKSTEKIFLLKKISESISEGNKGPRVAKESILSFINYYPDAYEELLYDGILVEEKRLSTAIPTEIVRFLNDDIYTYFLFIQITECFDYKPGKEFFEYILKNFSSKTLLRHHILNWSIRFCINRNEIAELKNILKLPFTNEEKNNSFDFICTVAKYELSKSNSKFNKQSIDLDFIDILAMGRTMSTLYKETIKNISNNVLNEDAQIMLLVIECNIALIDIDKASLINAMQLLKRYYKRLNELFPINPYDLILYFHNSLINKPYDGKTLEDKIIKLCQQIDQSPSLKNAELTTAEILSYRMVLILLFARKNYAECHRFIMAILNRYPNIFYIRYSVFSPFLLLHLGQTYLKLNYYKKAQRIIEFVEKITESDYTYYTKFVSVGFSMLKANFYNCTHNYEQAVVETDNGLKMALQNDFKIYEIALLLLKIDSLKHCDNHEGVSNVIKELLNFLSTNKISMPDYANLNGGEFEQTFKVLKSYKT</sequence>
<dbReference type="Gene3D" id="3.40.50.300">
    <property type="entry name" value="P-loop containing nucleotide triphosphate hydrolases"/>
    <property type="match status" value="1"/>
</dbReference>
<name>A0A369PRQ5_9SPHI</name>
<dbReference type="RefSeq" id="WP_115404398.1">
    <property type="nucleotide sequence ID" value="NZ_QPKV01000009.1"/>
</dbReference>
<protein>
    <recommendedName>
        <fullName evidence="3">NACHT domain-containing protein</fullName>
    </recommendedName>
</protein>
<comment type="caution">
    <text evidence="1">The sequence shown here is derived from an EMBL/GenBank/DDBJ whole genome shotgun (WGS) entry which is preliminary data.</text>
</comment>
<reference evidence="1 2" key="1">
    <citation type="submission" date="2018-07" db="EMBL/GenBank/DDBJ databases">
        <title>Pedobacter sp. nov., isolated from soil.</title>
        <authorList>
            <person name="Zhou L.Y."/>
            <person name="Du Z.J."/>
        </authorList>
    </citation>
    <scope>NUCLEOTIDE SEQUENCE [LARGE SCALE GENOMIC DNA]</scope>
    <source>
        <strain evidence="1 2">JDX94</strain>
    </source>
</reference>
<dbReference type="Gene3D" id="1.25.40.10">
    <property type="entry name" value="Tetratricopeptide repeat domain"/>
    <property type="match status" value="1"/>
</dbReference>
<dbReference type="Proteomes" id="UP000253961">
    <property type="component" value="Unassembled WGS sequence"/>
</dbReference>
<dbReference type="OrthoDB" id="956377at2"/>
<evidence type="ECO:0000313" key="1">
    <source>
        <dbReference type="EMBL" id="RDC54950.1"/>
    </source>
</evidence>
<dbReference type="InterPro" id="IPR027417">
    <property type="entry name" value="P-loop_NTPase"/>
</dbReference>
<gene>
    <name evidence="1" type="ORF">DU508_19265</name>
</gene>
<evidence type="ECO:0008006" key="3">
    <source>
        <dbReference type="Google" id="ProtNLM"/>
    </source>
</evidence>
<dbReference type="EMBL" id="QPKV01000009">
    <property type="protein sequence ID" value="RDC54950.1"/>
    <property type="molecule type" value="Genomic_DNA"/>
</dbReference>
<dbReference type="SUPFAM" id="SSF48452">
    <property type="entry name" value="TPR-like"/>
    <property type="match status" value="1"/>
</dbReference>
<accession>A0A369PRQ5</accession>
<dbReference type="AlphaFoldDB" id="A0A369PRQ5"/>
<dbReference type="InterPro" id="IPR011990">
    <property type="entry name" value="TPR-like_helical_dom_sf"/>
</dbReference>
<proteinExistence type="predicted"/>
<keyword evidence="2" id="KW-1185">Reference proteome</keyword>
<organism evidence="1 2">
    <name type="scientific">Pedobacter chinensis</name>
    <dbReference type="NCBI Taxonomy" id="2282421"/>
    <lineage>
        <taxon>Bacteria</taxon>
        <taxon>Pseudomonadati</taxon>
        <taxon>Bacteroidota</taxon>
        <taxon>Sphingobacteriia</taxon>
        <taxon>Sphingobacteriales</taxon>
        <taxon>Sphingobacteriaceae</taxon>
        <taxon>Pedobacter</taxon>
    </lineage>
</organism>